<organism evidence="3 4">
    <name type="scientific">Sulfobacillus benefaciens</name>
    <dbReference type="NCBI Taxonomy" id="453960"/>
    <lineage>
        <taxon>Bacteria</taxon>
        <taxon>Bacillati</taxon>
        <taxon>Bacillota</taxon>
        <taxon>Clostridia</taxon>
        <taxon>Eubacteriales</taxon>
        <taxon>Clostridiales Family XVII. Incertae Sedis</taxon>
        <taxon>Sulfobacillus</taxon>
    </lineage>
</organism>
<sequence length="156" mass="17827">MSHFGKIDGVVVKNLVRHPDDRGFFQEILRDDEGLLRRFGQASLSMSYPGVIKAFHYHELQDDLWFFPVGSAQVVLYDQRVGSKTQGITQVLYPGQDNPLLIVIPVGVLHGYRVLGNQPLMIVYFTTESYRADSPDEKRIPWNDATVGFDWTTQNR</sequence>
<dbReference type="GO" id="GO:0000271">
    <property type="term" value="P:polysaccharide biosynthetic process"/>
    <property type="evidence" value="ECO:0007669"/>
    <property type="project" value="TreeGrafter"/>
</dbReference>
<dbReference type="Pfam" id="PF00908">
    <property type="entry name" value="dTDP_sugar_isom"/>
    <property type="match status" value="1"/>
</dbReference>
<feature type="site" description="Participates in a stacking interaction with the thymidine ring of dTDP-4-oxo-6-deoxyglucose" evidence="2">
    <location>
        <position position="130"/>
    </location>
</feature>
<accession>A0A2T2XHV6</accession>
<keyword evidence="3" id="KW-0167">Capsid protein</keyword>
<protein>
    <submittedName>
        <fullName evidence="3">Spore coat protein</fullName>
    </submittedName>
</protein>
<dbReference type="InterPro" id="IPR014710">
    <property type="entry name" value="RmlC-like_jellyroll"/>
</dbReference>
<name>A0A2T2XHV6_9FIRM</name>
<reference evidence="3 4" key="1">
    <citation type="journal article" date="2014" name="BMC Genomics">
        <title>Comparison of environmental and isolate Sulfobacillus genomes reveals diverse carbon, sulfur, nitrogen, and hydrogen metabolisms.</title>
        <authorList>
            <person name="Justice N.B."/>
            <person name="Norman A."/>
            <person name="Brown C.T."/>
            <person name="Singh A."/>
            <person name="Thomas B.C."/>
            <person name="Banfield J.F."/>
        </authorList>
    </citation>
    <scope>NUCLEOTIDE SEQUENCE [LARGE SCALE GENOMIC DNA]</scope>
    <source>
        <strain evidence="3">AMDSBA4</strain>
    </source>
</reference>
<dbReference type="Gene3D" id="2.60.120.10">
    <property type="entry name" value="Jelly Rolls"/>
    <property type="match status" value="1"/>
</dbReference>
<proteinExistence type="predicted"/>
<dbReference type="InterPro" id="IPR011051">
    <property type="entry name" value="RmlC_Cupin_sf"/>
</dbReference>
<dbReference type="PANTHER" id="PTHR21047">
    <property type="entry name" value="DTDP-6-DEOXY-D-GLUCOSE-3,5 EPIMERASE"/>
    <property type="match status" value="1"/>
</dbReference>
<dbReference type="InterPro" id="IPR000888">
    <property type="entry name" value="RmlC-like"/>
</dbReference>
<evidence type="ECO:0000313" key="3">
    <source>
        <dbReference type="EMBL" id="PSR34032.1"/>
    </source>
</evidence>
<dbReference type="PANTHER" id="PTHR21047:SF2">
    <property type="entry name" value="THYMIDINE DIPHOSPHO-4-KETO-RHAMNOSE 3,5-EPIMERASE"/>
    <property type="match status" value="1"/>
</dbReference>
<evidence type="ECO:0000313" key="4">
    <source>
        <dbReference type="Proteomes" id="UP000242972"/>
    </source>
</evidence>
<gene>
    <name evidence="3" type="ORF">C7B46_07145</name>
</gene>
<evidence type="ECO:0000256" key="2">
    <source>
        <dbReference type="PIRSR" id="PIRSR600888-3"/>
    </source>
</evidence>
<dbReference type="GO" id="GO:0005829">
    <property type="term" value="C:cytosol"/>
    <property type="evidence" value="ECO:0007669"/>
    <property type="project" value="TreeGrafter"/>
</dbReference>
<dbReference type="EMBL" id="PXYW01000013">
    <property type="protein sequence ID" value="PSR34032.1"/>
    <property type="molecule type" value="Genomic_DNA"/>
</dbReference>
<feature type="active site" description="Proton donor" evidence="1">
    <location>
        <position position="124"/>
    </location>
</feature>
<keyword evidence="3" id="KW-0946">Virion</keyword>
<dbReference type="GO" id="GO:0019305">
    <property type="term" value="P:dTDP-rhamnose biosynthetic process"/>
    <property type="evidence" value="ECO:0007669"/>
    <property type="project" value="TreeGrafter"/>
</dbReference>
<dbReference type="GO" id="GO:0008830">
    <property type="term" value="F:dTDP-4-dehydrorhamnose 3,5-epimerase activity"/>
    <property type="evidence" value="ECO:0007669"/>
    <property type="project" value="InterPro"/>
</dbReference>
<evidence type="ECO:0000256" key="1">
    <source>
        <dbReference type="PIRSR" id="PIRSR600888-1"/>
    </source>
</evidence>
<dbReference type="AlphaFoldDB" id="A0A2T2XHV6"/>
<comment type="caution">
    <text evidence="3">The sequence shown here is derived from an EMBL/GenBank/DDBJ whole genome shotgun (WGS) entry which is preliminary data.</text>
</comment>
<dbReference type="SUPFAM" id="SSF51182">
    <property type="entry name" value="RmlC-like cupins"/>
    <property type="match status" value="1"/>
</dbReference>
<dbReference type="Proteomes" id="UP000242972">
    <property type="component" value="Unassembled WGS sequence"/>
</dbReference>
<feature type="active site" description="Proton acceptor" evidence="1">
    <location>
        <position position="56"/>
    </location>
</feature>